<evidence type="ECO:0000313" key="1">
    <source>
        <dbReference type="EMBL" id="OBZ81884.1"/>
    </source>
</evidence>
<organism evidence="1 2">
    <name type="scientific">Choanephora cucurbitarum</name>
    <dbReference type="NCBI Taxonomy" id="101091"/>
    <lineage>
        <taxon>Eukaryota</taxon>
        <taxon>Fungi</taxon>
        <taxon>Fungi incertae sedis</taxon>
        <taxon>Mucoromycota</taxon>
        <taxon>Mucoromycotina</taxon>
        <taxon>Mucoromycetes</taxon>
        <taxon>Mucorales</taxon>
        <taxon>Mucorineae</taxon>
        <taxon>Choanephoraceae</taxon>
        <taxon>Choanephoroideae</taxon>
        <taxon>Choanephora</taxon>
    </lineage>
</organism>
<proteinExistence type="predicted"/>
<evidence type="ECO:0000313" key="2">
    <source>
        <dbReference type="Proteomes" id="UP000093000"/>
    </source>
</evidence>
<comment type="caution">
    <text evidence="1">The sequence shown here is derived from an EMBL/GenBank/DDBJ whole genome shotgun (WGS) entry which is preliminary data.</text>
</comment>
<dbReference type="AlphaFoldDB" id="A0A1C7N3H6"/>
<dbReference type="InParanoid" id="A0A1C7N3H6"/>
<name>A0A1C7N3H6_9FUNG</name>
<sequence length="179" mass="20282">MIQTYSRHRTSWRTHRLKQLQSQHNSYCRQYRSDPLLLDILVSPLQKEISNLQAEVSQTHRLRAGKRWLENHEHSAGYLQRTITARARKRNIGPLTHPVTGLHCSDTASKLDAVTSSEATNEILSHITKSLDPDEAKTAVLPFSLADIQLGASRSPRCSSPEKDGLPYEILQLLFKHPA</sequence>
<keyword evidence="2" id="KW-1185">Reference proteome</keyword>
<reference evidence="1 2" key="1">
    <citation type="submission" date="2016-03" db="EMBL/GenBank/DDBJ databases">
        <title>Choanephora cucurbitarum.</title>
        <authorList>
            <person name="Min B."/>
            <person name="Park H."/>
            <person name="Park J.-H."/>
            <person name="Shin H.-D."/>
            <person name="Choi I.-G."/>
        </authorList>
    </citation>
    <scope>NUCLEOTIDE SEQUENCE [LARGE SCALE GENOMIC DNA]</scope>
    <source>
        <strain evidence="1 2">KUS-F28377</strain>
    </source>
</reference>
<accession>A0A1C7N3H6</accession>
<feature type="non-terminal residue" evidence="1">
    <location>
        <position position="179"/>
    </location>
</feature>
<dbReference type="OrthoDB" id="2207350at2759"/>
<protein>
    <submittedName>
        <fullName evidence="1">Uncharacterized protein</fullName>
    </submittedName>
</protein>
<dbReference type="Proteomes" id="UP000093000">
    <property type="component" value="Unassembled WGS sequence"/>
</dbReference>
<gene>
    <name evidence="1" type="ORF">A0J61_10069</name>
</gene>
<dbReference type="EMBL" id="LUGH01001020">
    <property type="protein sequence ID" value="OBZ81884.1"/>
    <property type="molecule type" value="Genomic_DNA"/>
</dbReference>